<evidence type="ECO:0000313" key="2">
    <source>
        <dbReference type="EMBL" id="CAG8550658.1"/>
    </source>
</evidence>
<reference evidence="2" key="1">
    <citation type="submission" date="2021-06" db="EMBL/GenBank/DDBJ databases">
        <authorList>
            <person name="Kallberg Y."/>
            <person name="Tangrot J."/>
            <person name="Rosling A."/>
        </authorList>
    </citation>
    <scope>NUCLEOTIDE SEQUENCE</scope>
    <source>
        <strain evidence="2">FL130A</strain>
    </source>
</reference>
<accession>A0A9N9B0P8</accession>
<dbReference type="EMBL" id="CAJVPS010001796">
    <property type="protein sequence ID" value="CAG8550658.1"/>
    <property type="molecule type" value="Genomic_DNA"/>
</dbReference>
<proteinExistence type="predicted"/>
<keyword evidence="3" id="KW-1185">Reference proteome</keyword>
<dbReference type="AlphaFoldDB" id="A0A9N9B0P8"/>
<dbReference type="Proteomes" id="UP000789508">
    <property type="component" value="Unassembled WGS sequence"/>
</dbReference>
<feature type="compositionally biased region" description="Basic and acidic residues" evidence="1">
    <location>
        <begin position="90"/>
        <end position="135"/>
    </location>
</feature>
<evidence type="ECO:0000256" key="1">
    <source>
        <dbReference type="SAM" id="MobiDB-lite"/>
    </source>
</evidence>
<name>A0A9N9B0P8_9GLOM</name>
<protein>
    <submittedName>
        <fullName evidence="2">9373_t:CDS:1</fullName>
    </submittedName>
</protein>
<evidence type="ECO:0000313" key="3">
    <source>
        <dbReference type="Proteomes" id="UP000789508"/>
    </source>
</evidence>
<feature type="region of interest" description="Disordered" evidence="1">
    <location>
        <begin position="90"/>
        <end position="167"/>
    </location>
</feature>
<gene>
    <name evidence="2" type="ORF">ALEPTO_LOCUS5860</name>
</gene>
<sequence>MAKIILYDFIESRCAAASKYKMEIQIEKLTKEVSVSAPNDIEYIAKSLTIKDLDKITNSELIAYGRLCTALSEAECRRIEEGQIENKEEIEKRSNKMEGIMKTKEEENMQIEESKKRRQEEESEKKIESKGRNVKEPIQQTESVRKGDEQAESIIISGPGANSHDWLKEKGIEVKKTKKNKEAPIERIAKDEIKSIRKEIQEIKKRD</sequence>
<comment type="caution">
    <text evidence="2">The sequence shown here is derived from an EMBL/GenBank/DDBJ whole genome shotgun (WGS) entry which is preliminary data.</text>
</comment>
<organism evidence="2 3">
    <name type="scientific">Ambispora leptoticha</name>
    <dbReference type="NCBI Taxonomy" id="144679"/>
    <lineage>
        <taxon>Eukaryota</taxon>
        <taxon>Fungi</taxon>
        <taxon>Fungi incertae sedis</taxon>
        <taxon>Mucoromycota</taxon>
        <taxon>Glomeromycotina</taxon>
        <taxon>Glomeromycetes</taxon>
        <taxon>Archaeosporales</taxon>
        <taxon>Ambisporaceae</taxon>
        <taxon>Ambispora</taxon>
    </lineage>
</organism>